<keyword evidence="10" id="KW-1185">Reference proteome</keyword>
<keyword evidence="6 7" id="KW-0472">Membrane</keyword>
<gene>
    <name evidence="9" type="ORF">KAK06_03445</name>
</gene>
<feature type="domain" description="MgtC/SapB/SrpB/YhiD N-terminal" evidence="8">
    <location>
        <begin position="29"/>
        <end position="161"/>
    </location>
</feature>
<evidence type="ECO:0000256" key="1">
    <source>
        <dbReference type="ARBA" id="ARBA00004651"/>
    </source>
</evidence>
<evidence type="ECO:0000256" key="6">
    <source>
        <dbReference type="ARBA" id="ARBA00023136"/>
    </source>
</evidence>
<feature type="transmembrane region" description="Helical" evidence="7">
    <location>
        <begin position="131"/>
        <end position="156"/>
    </location>
</feature>
<dbReference type="AlphaFoldDB" id="A0A940YKL3"/>
<dbReference type="InterPro" id="IPR003416">
    <property type="entry name" value="MgtC/SapB/SrpB/YhiD_fam"/>
</dbReference>
<feature type="transmembrane region" description="Helical" evidence="7">
    <location>
        <begin position="53"/>
        <end position="73"/>
    </location>
</feature>
<evidence type="ECO:0000256" key="4">
    <source>
        <dbReference type="ARBA" id="ARBA00022692"/>
    </source>
</evidence>
<evidence type="ECO:0000313" key="10">
    <source>
        <dbReference type="Proteomes" id="UP000678374"/>
    </source>
</evidence>
<comment type="subcellular location">
    <subcellularLocation>
        <location evidence="7">Cell inner membrane</location>
        <topology evidence="7">Multi-pass membrane protein</topology>
    </subcellularLocation>
    <subcellularLocation>
        <location evidence="1">Cell membrane</location>
        <topology evidence="1">Multi-pass membrane protein</topology>
    </subcellularLocation>
</comment>
<evidence type="ECO:0000259" key="8">
    <source>
        <dbReference type="Pfam" id="PF02308"/>
    </source>
</evidence>
<keyword evidence="3" id="KW-1003">Cell membrane</keyword>
<accession>A0A940YKL3</accession>
<keyword evidence="7" id="KW-0997">Cell inner membrane</keyword>
<evidence type="ECO:0000256" key="7">
    <source>
        <dbReference type="RuleBase" id="RU365041"/>
    </source>
</evidence>
<dbReference type="PANTHER" id="PTHR33778">
    <property type="entry name" value="PROTEIN MGTC"/>
    <property type="match status" value="1"/>
</dbReference>
<sequence length="252" mass="26495">MSSDAFVRQLAAYWSGDLLAVNLLIFLNLAGALLLGSLVGYERAYRGRAAGMRTYGLVCMASTALTVFAGYPALWYGGQASFTAALAHDPTRVIQGIVTGIGFLGAGVIMKDGLNISGLTTAASIWSASAIGVLIGVGFYGAAILLAALSASAMMWGSRIEAWLPSHQAVGIELRLRPGVASDAATIDHFLRQQGFMLATGSLAICHDDGQSTWKFVAVVQDRHHAAPLDRLAAALQGWSDVVKFSLAHARN</sequence>
<proteinExistence type="inferred from homology"/>
<protein>
    <recommendedName>
        <fullName evidence="7">Protein MgtC</fullName>
    </recommendedName>
</protein>
<reference evidence="9" key="1">
    <citation type="submission" date="2021-04" db="EMBL/GenBank/DDBJ databases">
        <title>The genome sequence of Ideonella sp. 4Y11.</title>
        <authorList>
            <person name="Liu Y."/>
        </authorList>
    </citation>
    <scope>NUCLEOTIDE SEQUENCE</scope>
    <source>
        <strain evidence="9">4Y11</strain>
    </source>
</reference>
<dbReference type="Pfam" id="PF02308">
    <property type="entry name" value="MgtC"/>
    <property type="match status" value="1"/>
</dbReference>
<evidence type="ECO:0000313" key="9">
    <source>
        <dbReference type="EMBL" id="MBQ0958006.1"/>
    </source>
</evidence>
<feature type="transmembrane region" description="Helical" evidence="7">
    <location>
        <begin position="20"/>
        <end position="41"/>
    </location>
</feature>
<evidence type="ECO:0000256" key="5">
    <source>
        <dbReference type="ARBA" id="ARBA00022989"/>
    </source>
</evidence>
<comment type="similarity">
    <text evidence="2 7">Belongs to the MgtC/SapB family.</text>
</comment>
<dbReference type="RefSeq" id="WP_210800406.1">
    <property type="nucleotide sequence ID" value="NZ_JAGQDE010000002.1"/>
</dbReference>
<dbReference type="EMBL" id="JAGQDE010000002">
    <property type="protein sequence ID" value="MBQ0958006.1"/>
    <property type="molecule type" value="Genomic_DNA"/>
</dbReference>
<name>A0A940YKL3_9BURK</name>
<dbReference type="InterPro" id="IPR049177">
    <property type="entry name" value="MgtC_SapB_SrpB_YhiD_N"/>
</dbReference>
<dbReference type="PRINTS" id="PR01837">
    <property type="entry name" value="MGTCSAPBPROT"/>
</dbReference>
<keyword evidence="4 7" id="KW-0812">Transmembrane</keyword>
<comment type="caution">
    <text evidence="9">The sequence shown here is derived from an EMBL/GenBank/DDBJ whole genome shotgun (WGS) entry which is preliminary data.</text>
</comment>
<evidence type="ECO:0000256" key="3">
    <source>
        <dbReference type="ARBA" id="ARBA00022475"/>
    </source>
</evidence>
<feature type="transmembrane region" description="Helical" evidence="7">
    <location>
        <begin position="93"/>
        <end position="110"/>
    </location>
</feature>
<dbReference type="PANTHER" id="PTHR33778:SF1">
    <property type="entry name" value="MAGNESIUM TRANSPORTER YHID-RELATED"/>
    <property type="match status" value="1"/>
</dbReference>
<evidence type="ECO:0000256" key="2">
    <source>
        <dbReference type="ARBA" id="ARBA00009298"/>
    </source>
</evidence>
<dbReference type="Proteomes" id="UP000678374">
    <property type="component" value="Unassembled WGS sequence"/>
</dbReference>
<keyword evidence="5 7" id="KW-1133">Transmembrane helix</keyword>
<organism evidence="9 10">
    <name type="scientific">Ideonella aquatica</name>
    <dbReference type="NCBI Taxonomy" id="2824119"/>
    <lineage>
        <taxon>Bacteria</taxon>
        <taxon>Pseudomonadati</taxon>
        <taxon>Pseudomonadota</taxon>
        <taxon>Betaproteobacteria</taxon>
        <taxon>Burkholderiales</taxon>
        <taxon>Sphaerotilaceae</taxon>
        <taxon>Ideonella</taxon>
    </lineage>
</organism>
<dbReference type="GO" id="GO:0005886">
    <property type="term" value="C:plasma membrane"/>
    <property type="evidence" value="ECO:0007669"/>
    <property type="project" value="UniProtKB-SubCell"/>
</dbReference>